<organism evidence="13 14">
    <name type="scientific">Bradyrhizobium aeschynomenes</name>
    <dbReference type="NCBI Taxonomy" id="2734909"/>
    <lineage>
        <taxon>Bacteria</taxon>
        <taxon>Pseudomonadati</taxon>
        <taxon>Pseudomonadota</taxon>
        <taxon>Alphaproteobacteria</taxon>
        <taxon>Hyphomicrobiales</taxon>
        <taxon>Nitrobacteraceae</taxon>
        <taxon>Bradyrhizobium</taxon>
    </lineage>
</organism>
<dbReference type="Proteomes" id="UP000886476">
    <property type="component" value="Unassembled WGS sequence"/>
</dbReference>
<keyword evidence="14" id="KW-1185">Reference proteome</keyword>
<dbReference type="Gene3D" id="3.40.50.620">
    <property type="entry name" value="HUPs"/>
    <property type="match status" value="1"/>
</dbReference>
<keyword evidence="4 9" id="KW-0547">Nucleotide-binding</keyword>
<dbReference type="SUPFAM" id="SSF52374">
    <property type="entry name" value="Nucleotidylyl transferase"/>
    <property type="match status" value="1"/>
</dbReference>
<dbReference type="InterPro" id="IPR001278">
    <property type="entry name" value="Arg-tRNA-ligase"/>
</dbReference>
<comment type="subcellular location">
    <subcellularLocation>
        <location evidence="9">Cytoplasm</location>
    </subcellularLocation>
</comment>
<evidence type="ECO:0000313" key="13">
    <source>
        <dbReference type="EMBL" id="NPU63799.1"/>
    </source>
</evidence>
<dbReference type="EMBL" id="JABFDN010000001">
    <property type="protein sequence ID" value="NPU63799.1"/>
    <property type="molecule type" value="Genomic_DNA"/>
</dbReference>
<dbReference type="InterPro" id="IPR001412">
    <property type="entry name" value="aa-tRNA-synth_I_CS"/>
</dbReference>
<dbReference type="SMART" id="SM00836">
    <property type="entry name" value="DALR_1"/>
    <property type="match status" value="1"/>
</dbReference>
<evidence type="ECO:0000259" key="12">
    <source>
        <dbReference type="SMART" id="SM01016"/>
    </source>
</evidence>
<keyword evidence="2 9" id="KW-0963">Cytoplasm</keyword>
<dbReference type="Gene3D" id="3.30.1360.70">
    <property type="entry name" value="Arginyl tRNA synthetase N-terminal domain"/>
    <property type="match status" value="1"/>
</dbReference>
<dbReference type="SUPFAM" id="SSF55190">
    <property type="entry name" value="Arginyl-tRNA synthetase (ArgRS), N-terminal 'additional' domain"/>
    <property type="match status" value="1"/>
</dbReference>
<evidence type="ECO:0000256" key="7">
    <source>
        <dbReference type="ARBA" id="ARBA00023146"/>
    </source>
</evidence>
<sequence length="598" mass="66126">MVEQASTPYLFADMLARVHAVCAALATEGGWPEGIDFSRVVVEPPRDPSHGDMATNAAMVLAKEAKAKPRDLAEQIAERMRADELVAKVDVAGPGFINLSLQPAVWARQLGTILREGAAYGRVAPVQGAPKVNVEYVSANPTGPMHVGHCRGAVFGDALCSLLQFAGRDVTREYYINDAGAQVDVLARSAFLRYREALGEDIGAIPDGLYPGDYLKPVGQALKAEYGDRLKAMPEAEWLPVVRDKAIAMMMAEIKDDLAALNIRHDVFFSERSLITQGTNKVAETIDFLRERGDVYEGRLPPPKGAPVEDWEDREQLLFRATAFGDDVDRPLIKSDGSYTYFASDIANHRHKFERGFADLIDVFGADHGGYIKRMQAAVKAVTAAQAVLDVKVVQLVKLLRNGEPVKMSKRSGDFVTLREVVDEVGRDAVRFMMLYRKNDAVLDFDLAKVIEQSRDNPVFYVQYGHARGYSVFRNAREMFPDLPEEEGARIAFLSSANLEKLSHPTEHGLLKQLALYPRTVESAALAHEPHRVAFYLYELASEFHAHWTRGRDLPYLRFIIDDDAELTKARLAMVQGVVSVLASGLAILGVNAPDAMR</sequence>
<dbReference type="NCBIfam" id="TIGR00456">
    <property type="entry name" value="argS"/>
    <property type="match status" value="1"/>
</dbReference>
<dbReference type="InterPro" id="IPR035684">
    <property type="entry name" value="ArgRS_core"/>
</dbReference>
<dbReference type="RefSeq" id="WP_172108557.1">
    <property type="nucleotide sequence ID" value="NZ_JABFDN010000001.1"/>
</dbReference>
<dbReference type="PANTHER" id="PTHR11956">
    <property type="entry name" value="ARGINYL-TRNA SYNTHETASE"/>
    <property type="match status" value="1"/>
</dbReference>
<proteinExistence type="inferred from homology"/>
<protein>
    <recommendedName>
        <fullName evidence="9">Arginine--tRNA ligase</fullName>
        <ecNumber evidence="9">6.1.1.19</ecNumber>
    </recommendedName>
    <alternativeName>
        <fullName evidence="9">Arginyl-tRNA synthetase</fullName>
        <shortName evidence="9">ArgRS</shortName>
    </alternativeName>
</protein>
<dbReference type="HAMAP" id="MF_00123">
    <property type="entry name" value="Arg_tRNA_synth"/>
    <property type="match status" value="1"/>
</dbReference>
<feature type="domain" description="DALR anticodon binding" evidence="11">
    <location>
        <begin position="462"/>
        <end position="597"/>
    </location>
</feature>
<dbReference type="Pfam" id="PF03485">
    <property type="entry name" value="Arg_tRNA_synt_N"/>
    <property type="match status" value="1"/>
</dbReference>
<comment type="similarity">
    <text evidence="1 9 10">Belongs to the class-I aminoacyl-tRNA synthetase family.</text>
</comment>
<dbReference type="InterPro" id="IPR014729">
    <property type="entry name" value="Rossmann-like_a/b/a_fold"/>
</dbReference>
<dbReference type="PROSITE" id="PS00178">
    <property type="entry name" value="AA_TRNA_LIGASE_I"/>
    <property type="match status" value="1"/>
</dbReference>
<evidence type="ECO:0000256" key="2">
    <source>
        <dbReference type="ARBA" id="ARBA00022490"/>
    </source>
</evidence>
<dbReference type="CDD" id="cd00671">
    <property type="entry name" value="ArgRS_core"/>
    <property type="match status" value="1"/>
</dbReference>
<evidence type="ECO:0000256" key="5">
    <source>
        <dbReference type="ARBA" id="ARBA00022840"/>
    </source>
</evidence>
<name>A0ABX2C685_9BRAD</name>
<dbReference type="EC" id="6.1.1.19" evidence="9"/>
<keyword evidence="7 9" id="KW-0030">Aminoacyl-tRNA synthetase</keyword>
<dbReference type="Pfam" id="PF05746">
    <property type="entry name" value="DALR_1"/>
    <property type="match status" value="1"/>
</dbReference>
<dbReference type="InterPro" id="IPR008909">
    <property type="entry name" value="DALR_anticod-bd"/>
</dbReference>
<comment type="caution">
    <text evidence="13">The sequence shown here is derived from an EMBL/GenBank/DDBJ whole genome shotgun (WGS) entry which is preliminary data.</text>
</comment>
<dbReference type="SMART" id="SM01016">
    <property type="entry name" value="Arg_tRNA_synt_N"/>
    <property type="match status" value="1"/>
</dbReference>
<evidence type="ECO:0000256" key="4">
    <source>
        <dbReference type="ARBA" id="ARBA00022741"/>
    </source>
</evidence>
<dbReference type="SUPFAM" id="SSF47323">
    <property type="entry name" value="Anticodon-binding domain of a subclass of class I aminoacyl-tRNA synthetases"/>
    <property type="match status" value="1"/>
</dbReference>
<dbReference type="InterPro" id="IPR036695">
    <property type="entry name" value="Arg-tRNA-synth_N_sf"/>
</dbReference>
<keyword evidence="6 9" id="KW-0648">Protein biosynthesis</keyword>
<dbReference type="Pfam" id="PF00750">
    <property type="entry name" value="tRNA-synt_1d"/>
    <property type="match status" value="2"/>
</dbReference>
<keyword evidence="5 9" id="KW-0067">ATP-binding</keyword>
<gene>
    <name evidence="9" type="primary">argS</name>
    <name evidence="13" type="ORF">HL667_02185</name>
</gene>
<dbReference type="InterPro" id="IPR009080">
    <property type="entry name" value="tRNAsynth_Ia_anticodon-bd"/>
</dbReference>
<evidence type="ECO:0000256" key="3">
    <source>
        <dbReference type="ARBA" id="ARBA00022598"/>
    </source>
</evidence>
<evidence type="ECO:0000256" key="1">
    <source>
        <dbReference type="ARBA" id="ARBA00005594"/>
    </source>
</evidence>
<evidence type="ECO:0000259" key="11">
    <source>
        <dbReference type="SMART" id="SM00836"/>
    </source>
</evidence>
<feature type="short sequence motif" description="'HIGH' region" evidence="9">
    <location>
        <begin position="139"/>
        <end position="149"/>
    </location>
</feature>
<evidence type="ECO:0000256" key="10">
    <source>
        <dbReference type="RuleBase" id="RU363038"/>
    </source>
</evidence>
<dbReference type="InterPro" id="IPR005148">
    <property type="entry name" value="Arg-tRNA-synth_N"/>
</dbReference>
<evidence type="ECO:0000256" key="9">
    <source>
        <dbReference type="HAMAP-Rule" id="MF_00123"/>
    </source>
</evidence>
<evidence type="ECO:0000256" key="6">
    <source>
        <dbReference type="ARBA" id="ARBA00022917"/>
    </source>
</evidence>
<dbReference type="PANTHER" id="PTHR11956:SF5">
    <property type="entry name" value="ARGININE--TRNA LIGASE, CYTOPLASMIC"/>
    <property type="match status" value="1"/>
</dbReference>
<reference evidence="13" key="1">
    <citation type="submission" date="2020-05" db="EMBL/GenBank/DDBJ databases">
        <title>Nod-independent and nitrogen-fixing Bradyrhizobium aeschynomene sp. nov. isolated from nodules of Aeschynomene indica.</title>
        <authorList>
            <person name="Zhang Z."/>
        </authorList>
    </citation>
    <scope>NUCLEOTIDE SEQUENCE</scope>
    <source>
        <strain evidence="13">83012</strain>
    </source>
</reference>
<accession>A0ABX2C685</accession>
<evidence type="ECO:0000256" key="8">
    <source>
        <dbReference type="ARBA" id="ARBA00049339"/>
    </source>
</evidence>
<comment type="catalytic activity">
    <reaction evidence="8 9">
        <text>tRNA(Arg) + L-arginine + ATP = L-arginyl-tRNA(Arg) + AMP + diphosphate</text>
        <dbReference type="Rhea" id="RHEA:20301"/>
        <dbReference type="Rhea" id="RHEA-COMP:9658"/>
        <dbReference type="Rhea" id="RHEA-COMP:9673"/>
        <dbReference type="ChEBI" id="CHEBI:30616"/>
        <dbReference type="ChEBI" id="CHEBI:32682"/>
        <dbReference type="ChEBI" id="CHEBI:33019"/>
        <dbReference type="ChEBI" id="CHEBI:78442"/>
        <dbReference type="ChEBI" id="CHEBI:78513"/>
        <dbReference type="ChEBI" id="CHEBI:456215"/>
        <dbReference type="EC" id="6.1.1.19"/>
    </reaction>
</comment>
<comment type="subunit">
    <text evidence="9">Monomer.</text>
</comment>
<dbReference type="Gene3D" id="1.10.730.10">
    <property type="entry name" value="Isoleucyl-tRNA Synthetase, Domain 1"/>
    <property type="match status" value="1"/>
</dbReference>
<dbReference type="PRINTS" id="PR01038">
    <property type="entry name" value="TRNASYNTHARG"/>
</dbReference>
<feature type="domain" description="Arginyl tRNA synthetase N-terminal" evidence="12">
    <location>
        <begin position="12"/>
        <end position="101"/>
    </location>
</feature>
<evidence type="ECO:0000313" key="14">
    <source>
        <dbReference type="Proteomes" id="UP000886476"/>
    </source>
</evidence>
<keyword evidence="3 9" id="KW-0436">Ligase</keyword>
<dbReference type="GO" id="GO:0004814">
    <property type="term" value="F:arginine-tRNA ligase activity"/>
    <property type="evidence" value="ECO:0007669"/>
    <property type="project" value="UniProtKB-EC"/>
</dbReference>